<dbReference type="Pfam" id="PF07534">
    <property type="entry name" value="TLD"/>
    <property type="match status" value="1"/>
</dbReference>
<protein>
    <recommendedName>
        <fullName evidence="1">TLDc domain-containing protein</fullName>
    </recommendedName>
</protein>
<dbReference type="AlphaFoldDB" id="A0AAU9IYL0"/>
<dbReference type="EMBL" id="CAJZBQ010000021">
    <property type="protein sequence ID" value="CAG9318723.1"/>
    <property type="molecule type" value="Genomic_DNA"/>
</dbReference>
<evidence type="ECO:0000313" key="2">
    <source>
        <dbReference type="EMBL" id="CAG9318723.1"/>
    </source>
</evidence>
<dbReference type="InterPro" id="IPR006571">
    <property type="entry name" value="TLDc_dom"/>
</dbReference>
<dbReference type="Proteomes" id="UP001162131">
    <property type="component" value="Unassembled WGS sequence"/>
</dbReference>
<dbReference type="SMART" id="SM00584">
    <property type="entry name" value="TLDc"/>
    <property type="match status" value="1"/>
</dbReference>
<comment type="caution">
    <text evidence="2">The sequence shown here is derived from an EMBL/GenBank/DDBJ whole genome shotgun (WGS) entry which is preliminary data.</text>
</comment>
<sequence length="397" mass="46006">MGCQCSRNYPENSLFSESQLARLRDHFDHFYLYNATDRDRFHTVFYVKNHRTFENYLDKFFKKYMKWPEDFVGFVRAIEILVYGQTSVGRESVDTTTPKGSIERLADVIQLKTDTKHNSATLTKLLLAIFKGDPTLIEKIRPQSDNIAEIQEYFHKQFPVIENVFPDFLKQRLLGAKKYYVPHIPALNTLLSKALPFIYLSSSVFTHLLEFHCLYLSRDSILSFKGIEDGLEGYPSSLMIIIKLQDETVIGGFVERKYKKRKNTYEINSFLFSFANGYTVLRQAEKGNIVFLNLKSSPRGLGFGGGTSSEAKLWISEDIDSDSRITDHNNAGYTPGLLLKENSDENIEIIEIELWGCGDELARQHQIEYKNRKMKMMHEGEKFDAFEFKSFLNEYPL</sequence>
<accession>A0AAU9IYL0</accession>
<evidence type="ECO:0000259" key="1">
    <source>
        <dbReference type="PROSITE" id="PS51886"/>
    </source>
</evidence>
<evidence type="ECO:0000313" key="3">
    <source>
        <dbReference type="Proteomes" id="UP001162131"/>
    </source>
</evidence>
<proteinExistence type="predicted"/>
<keyword evidence="3" id="KW-1185">Reference proteome</keyword>
<organism evidence="2 3">
    <name type="scientific">Blepharisma stoltei</name>
    <dbReference type="NCBI Taxonomy" id="1481888"/>
    <lineage>
        <taxon>Eukaryota</taxon>
        <taxon>Sar</taxon>
        <taxon>Alveolata</taxon>
        <taxon>Ciliophora</taxon>
        <taxon>Postciliodesmatophora</taxon>
        <taxon>Heterotrichea</taxon>
        <taxon>Heterotrichida</taxon>
        <taxon>Blepharismidae</taxon>
        <taxon>Blepharisma</taxon>
    </lineage>
</organism>
<dbReference type="PROSITE" id="PS51886">
    <property type="entry name" value="TLDC"/>
    <property type="match status" value="1"/>
</dbReference>
<reference evidence="2" key="1">
    <citation type="submission" date="2021-09" db="EMBL/GenBank/DDBJ databases">
        <authorList>
            <consortium name="AG Swart"/>
            <person name="Singh M."/>
            <person name="Singh A."/>
            <person name="Seah K."/>
            <person name="Emmerich C."/>
        </authorList>
    </citation>
    <scope>NUCLEOTIDE SEQUENCE</scope>
    <source>
        <strain evidence="2">ATCC30299</strain>
    </source>
</reference>
<gene>
    <name evidence="2" type="ORF">BSTOLATCC_MIC22093</name>
</gene>
<name>A0AAU9IYL0_9CILI</name>
<feature type="domain" description="TLDc" evidence="1">
    <location>
        <begin position="183"/>
        <end position="358"/>
    </location>
</feature>